<evidence type="ECO:0000313" key="3">
    <source>
        <dbReference type="Proteomes" id="UP001501231"/>
    </source>
</evidence>
<accession>A0ABP5W4W7</accession>
<protein>
    <submittedName>
        <fullName evidence="2">NUDIX hydrolase</fullName>
    </submittedName>
</protein>
<dbReference type="Pfam" id="PF00293">
    <property type="entry name" value="NUDIX"/>
    <property type="match status" value="1"/>
</dbReference>
<evidence type="ECO:0000313" key="2">
    <source>
        <dbReference type="EMBL" id="GAA2419714.1"/>
    </source>
</evidence>
<keyword evidence="3" id="KW-1185">Reference proteome</keyword>
<feature type="domain" description="Nudix hydrolase" evidence="1">
    <location>
        <begin position="53"/>
        <end position="187"/>
    </location>
</feature>
<dbReference type="PROSITE" id="PS51462">
    <property type="entry name" value="NUDIX"/>
    <property type="match status" value="1"/>
</dbReference>
<dbReference type="EMBL" id="BAAARW010000012">
    <property type="protein sequence ID" value="GAA2419714.1"/>
    <property type="molecule type" value="Genomic_DNA"/>
</dbReference>
<reference evidence="3" key="1">
    <citation type="journal article" date="2019" name="Int. J. Syst. Evol. Microbiol.">
        <title>The Global Catalogue of Microorganisms (GCM) 10K type strain sequencing project: providing services to taxonomists for standard genome sequencing and annotation.</title>
        <authorList>
            <consortium name="The Broad Institute Genomics Platform"/>
            <consortium name="The Broad Institute Genome Sequencing Center for Infectious Disease"/>
            <person name="Wu L."/>
            <person name="Ma J."/>
        </authorList>
    </citation>
    <scope>NUCLEOTIDE SEQUENCE [LARGE SCALE GENOMIC DNA]</scope>
    <source>
        <strain evidence="3">JCM 3325</strain>
    </source>
</reference>
<dbReference type="Proteomes" id="UP001501231">
    <property type="component" value="Unassembled WGS sequence"/>
</dbReference>
<organism evidence="2 3">
    <name type="scientific">Actinomadura vinacea</name>
    <dbReference type="NCBI Taxonomy" id="115336"/>
    <lineage>
        <taxon>Bacteria</taxon>
        <taxon>Bacillati</taxon>
        <taxon>Actinomycetota</taxon>
        <taxon>Actinomycetes</taxon>
        <taxon>Streptosporangiales</taxon>
        <taxon>Thermomonosporaceae</taxon>
        <taxon>Actinomadura</taxon>
    </lineage>
</organism>
<dbReference type="Gene3D" id="3.90.79.10">
    <property type="entry name" value="Nucleoside Triphosphate Pyrophosphohydrolase"/>
    <property type="match status" value="1"/>
</dbReference>
<dbReference type="InterPro" id="IPR000086">
    <property type="entry name" value="NUDIX_hydrolase_dom"/>
</dbReference>
<comment type="caution">
    <text evidence="2">The sequence shown here is derived from an EMBL/GenBank/DDBJ whole genome shotgun (WGS) entry which is preliminary data.</text>
</comment>
<dbReference type="GO" id="GO:0016787">
    <property type="term" value="F:hydrolase activity"/>
    <property type="evidence" value="ECO:0007669"/>
    <property type="project" value="UniProtKB-KW"/>
</dbReference>
<dbReference type="SUPFAM" id="SSF55811">
    <property type="entry name" value="Nudix"/>
    <property type="match status" value="1"/>
</dbReference>
<dbReference type="CDD" id="cd03674">
    <property type="entry name" value="NUDIX_Hydrolase"/>
    <property type="match status" value="1"/>
</dbReference>
<dbReference type="InterPro" id="IPR015797">
    <property type="entry name" value="NUDIX_hydrolase-like_dom_sf"/>
</dbReference>
<name>A0ABP5W4W7_9ACTN</name>
<gene>
    <name evidence="2" type="ORF">GCM10010191_33570</name>
</gene>
<dbReference type="RefSeq" id="WP_344589900.1">
    <property type="nucleotide sequence ID" value="NZ_BAAARW010000012.1"/>
</dbReference>
<evidence type="ECO:0000259" key="1">
    <source>
        <dbReference type="PROSITE" id="PS51462"/>
    </source>
</evidence>
<keyword evidence="2" id="KW-0378">Hydrolase</keyword>
<sequence>MTEPAGGGRGPHADAVRVLDGWRAPDEAQDAVRREFLRHLAEHPDGTLRECVAGHVTASTIVLDDSRARVLLTLHRKIGAWLQLGGHCEPGDATLAGAALREATEESGIEGLRPLPGPARLDRHAVRCHPEGSWHLDVQFVALAPPGARHTISAESADLRWFPLDGLPEPTDDVVRRLVGAASRLVTG</sequence>
<proteinExistence type="predicted"/>